<feature type="domain" description="UBC core" evidence="11">
    <location>
        <begin position="26"/>
        <end position="179"/>
    </location>
</feature>
<evidence type="ECO:0000259" key="11">
    <source>
        <dbReference type="PROSITE" id="PS50127"/>
    </source>
</evidence>
<evidence type="ECO:0000256" key="8">
    <source>
        <dbReference type="PROSITE-ProRule" id="PRU10133"/>
    </source>
</evidence>
<evidence type="ECO:0000313" key="12">
    <source>
        <dbReference type="EMBL" id="CAF0745160.1"/>
    </source>
</evidence>
<dbReference type="GO" id="GO:0045116">
    <property type="term" value="P:protein neddylation"/>
    <property type="evidence" value="ECO:0007669"/>
    <property type="project" value="UniProtKB-ARBA"/>
</dbReference>
<dbReference type="PROSITE" id="PS00183">
    <property type="entry name" value="UBC_1"/>
    <property type="match status" value="1"/>
</dbReference>
<keyword evidence="13" id="KW-1185">Reference proteome</keyword>
<protein>
    <recommendedName>
        <fullName evidence="7">E2 NEDD8-conjugating enzyme</fullName>
        <ecNumber evidence="7">2.3.2.34</ecNumber>
    </recommendedName>
</protein>
<dbReference type="FunFam" id="3.10.110.10:FF:000033">
    <property type="entry name" value="NEDD8-conjugating enzyme UBE2F"/>
    <property type="match status" value="1"/>
</dbReference>
<evidence type="ECO:0000256" key="3">
    <source>
        <dbReference type="ARBA" id="ARBA00022741"/>
    </source>
</evidence>
<dbReference type="Pfam" id="PF00179">
    <property type="entry name" value="UQ_con"/>
    <property type="match status" value="1"/>
</dbReference>
<evidence type="ECO:0000256" key="9">
    <source>
        <dbReference type="RuleBase" id="RU362109"/>
    </source>
</evidence>
<evidence type="ECO:0000256" key="10">
    <source>
        <dbReference type="SAM" id="MobiDB-lite"/>
    </source>
</evidence>
<feature type="active site" description="Glycyl thioester intermediate" evidence="8">
    <location>
        <position position="110"/>
    </location>
</feature>
<evidence type="ECO:0000256" key="7">
    <source>
        <dbReference type="ARBA" id="ARBA00044047"/>
    </source>
</evidence>
<feature type="region of interest" description="Disordered" evidence="10">
    <location>
        <begin position="1"/>
        <end position="20"/>
    </location>
</feature>
<dbReference type="CDD" id="cd23794">
    <property type="entry name" value="UBCc_UBE2F_UBE2M"/>
    <property type="match status" value="1"/>
</dbReference>
<dbReference type="InterPro" id="IPR050113">
    <property type="entry name" value="Ub_conjugating_enzyme"/>
</dbReference>
<dbReference type="SMART" id="SM00212">
    <property type="entry name" value="UBCc"/>
    <property type="match status" value="1"/>
</dbReference>
<proteinExistence type="inferred from homology"/>
<evidence type="ECO:0000256" key="1">
    <source>
        <dbReference type="ARBA" id="ARBA00005032"/>
    </source>
</evidence>
<dbReference type="AlphaFoldDB" id="A0A813NXG1"/>
<dbReference type="InterPro" id="IPR000608">
    <property type="entry name" value="UBC"/>
</dbReference>
<comment type="similarity">
    <text evidence="9">Belongs to the ubiquitin-conjugating enzyme family.</text>
</comment>
<dbReference type="PROSITE" id="PS50127">
    <property type="entry name" value="UBC_2"/>
    <property type="match status" value="1"/>
</dbReference>
<dbReference type="PANTHER" id="PTHR24067">
    <property type="entry name" value="UBIQUITIN-CONJUGATING ENZYME E2"/>
    <property type="match status" value="1"/>
</dbReference>
<comment type="pathway">
    <text evidence="1">Protein modification; protein neddylation.</text>
</comment>
<evidence type="ECO:0000256" key="5">
    <source>
        <dbReference type="ARBA" id="ARBA00022840"/>
    </source>
</evidence>
<dbReference type="Gene3D" id="3.10.110.10">
    <property type="entry name" value="Ubiquitin Conjugating Enzyme"/>
    <property type="match status" value="1"/>
</dbReference>
<organism evidence="12 13">
    <name type="scientific">Brachionus calyciflorus</name>
    <dbReference type="NCBI Taxonomy" id="104777"/>
    <lineage>
        <taxon>Eukaryota</taxon>
        <taxon>Metazoa</taxon>
        <taxon>Spiralia</taxon>
        <taxon>Gnathifera</taxon>
        <taxon>Rotifera</taxon>
        <taxon>Eurotatoria</taxon>
        <taxon>Monogononta</taxon>
        <taxon>Pseudotrocha</taxon>
        <taxon>Ploima</taxon>
        <taxon>Brachionidae</taxon>
        <taxon>Brachionus</taxon>
    </lineage>
</organism>
<dbReference type="GO" id="GO:0005524">
    <property type="term" value="F:ATP binding"/>
    <property type="evidence" value="ECO:0007669"/>
    <property type="project" value="UniProtKB-UniRule"/>
</dbReference>
<dbReference type="GO" id="GO:0061654">
    <property type="term" value="F:NEDD8 conjugating enzyme activity"/>
    <property type="evidence" value="ECO:0007669"/>
    <property type="project" value="UniProtKB-EC"/>
</dbReference>
<dbReference type="SUPFAM" id="SSF54495">
    <property type="entry name" value="UBC-like"/>
    <property type="match status" value="1"/>
</dbReference>
<name>A0A813NXG1_9BILA</name>
<comment type="caution">
    <text evidence="12">The sequence shown here is derived from an EMBL/GenBank/DDBJ whole genome shotgun (WGS) entry which is preliminary data.</text>
</comment>
<dbReference type="EMBL" id="CAJNOC010000325">
    <property type="protein sequence ID" value="CAF0745160.1"/>
    <property type="molecule type" value="Genomic_DNA"/>
</dbReference>
<comment type="catalytic activity">
    <reaction evidence="6">
        <text>[E1 NEDD8-activating enzyme]-S-[NEDD8 protein]-yl-L-cysteine + [E2 NEDD8-conjugating enzyme]-L-cysteine = [E1 NEDD8-activating enzyme]-L-cysteine + [E2 NEDD8-conjugating enzyme]-S-[NEDD8-protein]-yl-L-cysteine.</text>
        <dbReference type="EC" id="2.3.2.34"/>
    </reaction>
</comment>
<dbReference type="OrthoDB" id="10249039at2759"/>
<keyword evidence="5 9" id="KW-0067">ATP-binding</keyword>
<dbReference type="InterPro" id="IPR023313">
    <property type="entry name" value="UBQ-conjugating_AS"/>
</dbReference>
<dbReference type="EC" id="2.3.2.34" evidence="7"/>
<evidence type="ECO:0000256" key="4">
    <source>
        <dbReference type="ARBA" id="ARBA00022786"/>
    </source>
</evidence>
<evidence type="ECO:0000256" key="6">
    <source>
        <dbReference type="ARBA" id="ARBA00043698"/>
    </source>
</evidence>
<keyword evidence="3 9" id="KW-0547">Nucleotide-binding</keyword>
<evidence type="ECO:0000313" key="13">
    <source>
        <dbReference type="Proteomes" id="UP000663879"/>
    </source>
</evidence>
<reference evidence="12" key="1">
    <citation type="submission" date="2021-02" db="EMBL/GenBank/DDBJ databases">
        <authorList>
            <person name="Nowell W R."/>
        </authorList>
    </citation>
    <scope>NUCLEOTIDE SEQUENCE</scope>
    <source>
        <strain evidence="12">Ploen Becks lab</strain>
    </source>
</reference>
<sequence length="179" mass="20744">MFSLQKKLKQDAAKGTSQPAKKAVDLRQKLLQKEFETLKQLPVGCSIHFDNPDVLYQFKLNLVPDKDSLWYGGRFEFLINVPEGYNFDPPKVTCLTRVWHPNINEKGEVCLSILRQNAIDSFGWLPTRTIADIIFGINSLFYDLVNFEDPLNTEAATLFQTNKDMFIRKVREYISKYCK</sequence>
<keyword evidence="2" id="KW-0808">Transferase</keyword>
<evidence type="ECO:0000256" key="2">
    <source>
        <dbReference type="ARBA" id="ARBA00022679"/>
    </source>
</evidence>
<gene>
    <name evidence="12" type="ORF">OXX778_LOCUS3606</name>
</gene>
<dbReference type="InterPro" id="IPR016135">
    <property type="entry name" value="UBQ-conjugating_enzyme/RWD"/>
</dbReference>
<accession>A0A813NXG1</accession>
<keyword evidence="4 9" id="KW-0833">Ubl conjugation pathway</keyword>
<dbReference type="Proteomes" id="UP000663879">
    <property type="component" value="Unassembled WGS sequence"/>
</dbReference>